<gene>
    <name evidence="2" type="ORF">VTL71DRAFT_6111</name>
</gene>
<feature type="signal peptide" evidence="1">
    <location>
        <begin position="1"/>
        <end position="22"/>
    </location>
</feature>
<feature type="chain" id="PRO_5045752774" description="Secreted protein" evidence="1">
    <location>
        <begin position="23"/>
        <end position="105"/>
    </location>
</feature>
<comment type="caution">
    <text evidence="2">The sequence shown here is derived from an EMBL/GenBank/DDBJ whole genome shotgun (WGS) entry which is preliminary data.</text>
</comment>
<sequence length="105" mass="12061">MPCCPHWMVACCGPFLTAVVRLFELEIRRLWTRPGRDYENGRFICLLTRGRPRVSVFRIDYLNIRRHGFANSKASGSDPISPSLPKSAGHFFFQRAGLPVFKLHI</sequence>
<evidence type="ECO:0000313" key="2">
    <source>
        <dbReference type="EMBL" id="KAL2063039.1"/>
    </source>
</evidence>
<reference evidence="2 3" key="1">
    <citation type="journal article" date="2024" name="Commun. Biol.">
        <title>Comparative genomic analysis of thermophilic fungi reveals convergent evolutionary adaptations and gene losses.</title>
        <authorList>
            <person name="Steindorff A.S."/>
            <person name="Aguilar-Pontes M.V."/>
            <person name="Robinson A.J."/>
            <person name="Andreopoulos B."/>
            <person name="LaButti K."/>
            <person name="Kuo A."/>
            <person name="Mondo S."/>
            <person name="Riley R."/>
            <person name="Otillar R."/>
            <person name="Haridas S."/>
            <person name="Lipzen A."/>
            <person name="Grimwood J."/>
            <person name="Schmutz J."/>
            <person name="Clum A."/>
            <person name="Reid I.D."/>
            <person name="Moisan M.C."/>
            <person name="Butler G."/>
            <person name="Nguyen T.T.M."/>
            <person name="Dewar K."/>
            <person name="Conant G."/>
            <person name="Drula E."/>
            <person name="Henrissat B."/>
            <person name="Hansel C."/>
            <person name="Singer S."/>
            <person name="Hutchinson M.I."/>
            <person name="de Vries R.P."/>
            <person name="Natvig D.O."/>
            <person name="Powell A.J."/>
            <person name="Tsang A."/>
            <person name="Grigoriev I.V."/>
        </authorList>
    </citation>
    <scope>NUCLEOTIDE SEQUENCE [LARGE SCALE GENOMIC DNA]</scope>
    <source>
        <strain evidence="2 3">CBS 494.80</strain>
    </source>
</reference>
<evidence type="ECO:0000256" key="1">
    <source>
        <dbReference type="SAM" id="SignalP"/>
    </source>
</evidence>
<evidence type="ECO:0000313" key="3">
    <source>
        <dbReference type="Proteomes" id="UP001595075"/>
    </source>
</evidence>
<dbReference type="Proteomes" id="UP001595075">
    <property type="component" value="Unassembled WGS sequence"/>
</dbReference>
<protein>
    <recommendedName>
        <fullName evidence="4">Secreted protein</fullName>
    </recommendedName>
</protein>
<organism evidence="2 3">
    <name type="scientific">Oculimacula yallundae</name>
    <dbReference type="NCBI Taxonomy" id="86028"/>
    <lineage>
        <taxon>Eukaryota</taxon>
        <taxon>Fungi</taxon>
        <taxon>Dikarya</taxon>
        <taxon>Ascomycota</taxon>
        <taxon>Pezizomycotina</taxon>
        <taxon>Leotiomycetes</taxon>
        <taxon>Helotiales</taxon>
        <taxon>Ploettnerulaceae</taxon>
        <taxon>Oculimacula</taxon>
    </lineage>
</organism>
<evidence type="ECO:0008006" key="4">
    <source>
        <dbReference type="Google" id="ProtNLM"/>
    </source>
</evidence>
<accession>A0ABR4BZE6</accession>
<keyword evidence="3" id="KW-1185">Reference proteome</keyword>
<proteinExistence type="predicted"/>
<dbReference type="EMBL" id="JAZHXI010000016">
    <property type="protein sequence ID" value="KAL2063039.1"/>
    <property type="molecule type" value="Genomic_DNA"/>
</dbReference>
<keyword evidence="1" id="KW-0732">Signal</keyword>
<name>A0ABR4BZE6_9HELO</name>